<dbReference type="InterPro" id="IPR045860">
    <property type="entry name" value="Snake_toxin-like_sf"/>
</dbReference>
<evidence type="ECO:0000313" key="2">
    <source>
        <dbReference type="Proteomes" id="UP000005239"/>
    </source>
</evidence>
<accession>A0A8R1U488</accession>
<sequence>MKPILAIILLSSVISNTDAGMGELTEELLAEGLVSLDRNGVPTAFCMFSTKYGAARVQSCPVTAGFGARSVGCFTVWNGTRVLQQGCYSTQEIAMRSQCKKRVCTGKRALSGIAFCCCYGHGCNAV</sequence>
<evidence type="ECO:0000313" key="1">
    <source>
        <dbReference type="EnsemblMetazoa" id="PPA04365.1"/>
    </source>
</evidence>
<organism evidence="1 2">
    <name type="scientific">Pristionchus pacificus</name>
    <name type="common">Parasitic nematode worm</name>
    <dbReference type="NCBI Taxonomy" id="54126"/>
    <lineage>
        <taxon>Eukaryota</taxon>
        <taxon>Metazoa</taxon>
        <taxon>Ecdysozoa</taxon>
        <taxon>Nematoda</taxon>
        <taxon>Chromadorea</taxon>
        <taxon>Rhabditida</taxon>
        <taxon>Rhabditina</taxon>
        <taxon>Diplogasteromorpha</taxon>
        <taxon>Diplogasteroidea</taxon>
        <taxon>Neodiplogasteridae</taxon>
        <taxon>Pristionchus</taxon>
    </lineage>
</organism>
<proteinExistence type="predicted"/>
<reference evidence="1" key="2">
    <citation type="submission" date="2022-06" db="UniProtKB">
        <authorList>
            <consortium name="EnsemblMetazoa"/>
        </authorList>
    </citation>
    <scope>IDENTIFICATION</scope>
    <source>
        <strain evidence="1">PS312</strain>
    </source>
</reference>
<dbReference type="Proteomes" id="UP000005239">
    <property type="component" value="Unassembled WGS sequence"/>
</dbReference>
<dbReference type="SUPFAM" id="SSF57302">
    <property type="entry name" value="Snake toxin-like"/>
    <property type="match status" value="1"/>
</dbReference>
<dbReference type="AlphaFoldDB" id="A0A2A6D2N4"/>
<keyword evidence="2" id="KW-1185">Reference proteome</keyword>
<dbReference type="OrthoDB" id="5855855at2759"/>
<dbReference type="Gene3D" id="2.10.60.10">
    <property type="entry name" value="CD59"/>
    <property type="match status" value="1"/>
</dbReference>
<protein>
    <submittedName>
        <fullName evidence="1">Activin_recp domain-containing protein</fullName>
    </submittedName>
</protein>
<dbReference type="EnsemblMetazoa" id="PPA04365.1">
    <property type="protein sequence ID" value="PPA04365.1"/>
    <property type="gene ID" value="WBGene00093919"/>
</dbReference>
<accession>A0A2A6D2N4</accession>
<gene>
    <name evidence="1" type="primary">WBGene00093919</name>
</gene>
<name>A0A2A6D2N4_PRIPA</name>
<reference evidence="2" key="1">
    <citation type="journal article" date="2008" name="Nat. Genet.">
        <title>The Pristionchus pacificus genome provides a unique perspective on nematode lifestyle and parasitism.</title>
        <authorList>
            <person name="Dieterich C."/>
            <person name="Clifton S.W."/>
            <person name="Schuster L.N."/>
            <person name="Chinwalla A."/>
            <person name="Delehaunty K."/>
            <person name="Dinkelacker I."/>
            <person name="Fulton L."/>
            <person name="Fulton R."/>
            <person name="Godfrey J."/>
            <person name="Minx P."/>
            <person name="Mitreva M."/>
            <person name="Roeseler W."/>
            <person name="Tian H."/>
            <person name="Witte H."/>
            <person name="Yang S.P."/>
            <person name="Wilson R.K."/>
            <person name="Sommer R.J."/>
        </authorList>
    </citation>
    <scope>NUCLEOTIDE SEQUENCE [LARGE SCALE GENOMIC DNA]</scope>
    <source>
        <strain evidence="2">PS312</strain>
    </source>
</reference>